<feature type="transmembrane region" description="Helical" evidence="10">
    <location>
        <begin position="309"/>
        <end position="329"/>
    </location>
</feature>
<keyword evidence="4 10" id="KW-0812">Transmembrane</keyword>
<keyword evidence="3" id="KW-1003">Cell membrane</keyword>
<dbReference type="PANTHER" id="PTHR43386">
    <property type="entry name" value="OLIGOPEPTIDE TRANSPORT SYSTEM PERMEASE PROTEIN APPC"/>
    <property type="match status" value="1"/>
</dbReference>
<keyword evidence="5" id="KW-0571">Peptide transport</keyword>
<dbReference type="SUPFAM" id="SSF161098">
    <property type="entry name" value="MetI-like"/>
    <property type="match status" value="1"/>
</dbReference>
<keyword evidence="2 10" id="KW-0813">Transport</keyword>
<evidence type="ECO:0000256" key="3">
    <source>
        <dbReference type="ARBA" id="ARBA00022475"/>
    </source>
</evidence>
<dbReference type="EMBL" id="FOIM01000017">
    <property type="protein sequence ID" value="SET86154.1"/>
    <property type="molecule type" value="Genomic_DNA"/>
</dbReference>
<dbReference type="RefSeq" id="WP_007707110.1">
    <property type="nucleotide sequence ID" value="NZ_CAKXUV010000007.1"/>
</dbReference>
<gene>
    <name evidence="12" type="ORF">SAMN05216313_11738</name>
</gene>
<dbReference type="PANTHER" id="PTHR43386:SF24">
    <property type="entry name" value="OLIGOPEPTIDE TRANSPORT SYSTEM PERMEASE PROTEIN AMID"/>
    <property type="match status" value="1"/>
</dbReference>
<keyword evidence="7 10" id="KW-1133">Transmembrane helix</keyword>
<keyword evidence="13" id="KW-1185">Reference proteome</keyword>
<feature type="domain" description="ABC transmembrane type-1" evidence="11">
    <location>
        <begin position="117"/>
        <end position="326"/>
    </location>
</feature>
<feature type="transmembrane region" description="Helical" evidence="10">
    <location>
        <begin position="119"/>
        <end position="144"/>
    </location>
</feature>
<feature type="transmembrane region" description="Helical" evidence="10">
    <location>
        <begin position="270"/>
        <end position="289"/>
    </location>
</feature>
<protein>
    <submittedName>
        <fullName evidence="12">Oligopeptide transport system permease protein</fullName>
    </submittedName>
</protein>
<dbReference type="GO" id="GO:0015031">
    <property type="term" value="P:protein transport"/>
    <property type="evidence" value="ECO:0007669"/>
    <property type="project" value="UniProtKB-KW"/>
</dbReference>
<dbReference type="PROSITE" id="PS50928">
    <property type="entry name" value="ABC_TM1"/>
    <property type="match status" value="1"/>
</dbReference>
<dbReference type="GeneID" id="93279126"/>
<dbReference type="InterPro" id="IPR050366">
    <property type="entry name" value="BP-dependent_transpt_permease"/>
</dbReference>
<dbReference type="GO" id="GO:0055085">
    <property type="term" value="P:transmembrane transport"/>
    <property type="evidence" value="ECO:0007669"/>
    <property type="project" value="InterPro"/>
</dbReference>
<name>A0A1I0HPY4_9FIRM</name>
<evidence type="ECO:0000256" key="7">
    <source>
        <dbReference type="ARBA" id="ARBA00022989"/>
    </source>
</evidence>
<dbReference type="GO" id="GO:0015833">
    <property type="term" value="P:peptide transport"/>
    <property type="evidence" value="ECO:0007669"/>
    <property type="project" value="UniProtKB-KW"/>
</dbReference>
<dbReference type="Proteomes" id="UP000198508">
    <property type="component" value="Unassembled WGS sequence"/>
</dbReference>
<feature type="transmembrane region" description="Helical" evidence="10">
    <location>
        <begin position="56"/>
        <end position="77"/>
    </location>
</feature>
<evidence type="ECO:0000256" key="10">
    <source>
        <dbReference type="RuleBase" id="RU363032"/>
    </source>
</evidence>
<accession>A0A1I0HPY4</accession>
<keyword evidence="8 10" id="KW-0472">Membrane</keyword>
<dbReference type="GO" id="GO:0005886">
    <property type="term" value="C:plasma membrane"/>
    <property type="evidence" value="ECO:0007669"/>
    <property type="project" value="UniProtKB-SubCell"/>
</dbReference>
<sequence length="339" mass="37158">MDKQKILHRLGLSALPELSDADFAPASKEEQEQITSMQEAVSYWKDAWRRLKKNKIAMVALVIIGVLVIFAVVGPYLSPYTYSQQIRGDENLFPCFKHPFGTDKLGRDLLVRTMIGTRISLLIGIVSALIVLVIGSVYGAISGLVGGTTDNIMMRIVDILNALPTILMVIAIKMVIEEPLNTLINSNAFFKPLQVLGSGIIAIFIVYGLLYWVGAARIVRGQVLQLKEMEYVNAAVALGANKKRLIMKHLLPNCVGQLIVTTMLQIPSAIFTEAFLSFLGIGVSMPMASLGSLCSDGLNGIISYPYREFFPAIVISVIILAFNLFGDGLRDALDPRLKK</sequence>
<reference evidence="13" key="1">
    <citation type="submission" date="2016-10" db="EMBL/GenBank/DDBJ databases">
        <authorList>
            <person name="Varghese N."/>
            <person name="Submissions S."/>
        </authorList>
    </citation>
    <scope>NUCLEOTIDE SEQUENCE [LARGE SCALE GENOMIC DNA]</scope>
    <source>
        <strain evidence="13">NLAE-zl-G277</strain>
    </source>
</reference>
<dbReference type="STRING" id="460384.SAMN05216313_11738"/>
<dbReference type="Pfam" id="PF12911">
    <property type="entry name" value="OppC_N"/>
    <property type="match status" value="1"/>
</dbReference>
<feature type="transmembrane region" description="Helical" evidence="10">
    <location>
        <begin position="196"/>
        <end position="219"/>
    </location>
</feature>
<dbReference type="CDD" id="cd06261">
    <property type="entry name" value="TM_PBP2"/>
    <property type="match status" value="1"/>
</dbReference>
<feature type="transmembrane region" description="Helical" evidence="10">
    <location>
        <begin position="156"/>
        <end position="176"/>
    </location>
</feature>
<dbReference type="AlphaFoldDB" id="A0A1I0HPY4"/>
<evidence type="ECO:0000256" key="2">
    <source>
        <dbReference type="ARBA" id="ARBA00022448"/>
    </source>
</evidence>
<dbReference type="Pfam" id="PF00528">
    <property type="entry name" value="BPD_transp_1"/>
    <property type="match status" value="1"/>
</dbReference>
<evidence type="ECO:0000256" key="5">
    <source>
        <dbReference type="ARBA" id="ARBA00022856"/>
    </source>
</evidence>
<evidence type="ECO:0000256" key="6">
    <source>
        <dbReference type="ARBA" id="ARBA00022927"/>
    </source>
</evidence>
<dbReference type="InterPro" id="IPR035906">
    <property type="entry name" value="MetI-like_sf"/>
</dbReference>
<evidence type="ECO:0000313" key="13">
    <source>
        <dbReference type="Proteomes" id="UP000198508"/>
    </source>
</evidence>
<evidence type="ECO:0000313" key="12">
    <source>
        <dbReference type="EMBL" id="SET86154.1"/>
    </source>
</evidence>
<comment type="similarity">
    <text evidence="9">Belongs to the binding-protein-dependent transport system permease family. OppBC subfamily.</text>
</comment>
<organism evidence="12 13">
    <name type="scientific">Enterocloster lavalensis</name>
    <dbReference type="NCBI Taxonomy" id="460384"/>
    <lineage>
        <taxon>Bacteria</taxon>
        <taxon>Bacillati</taxon>
        <taxon>Bacillota</taxon>
        <taxon>Clostridia</taxon>
        <taxon>Lachnospirales</taxon>
        <taxon>Lachnospiraceae</taxon>
        <taxon>Enterocloster</taxon>
    </lineage>
</organism>
<dbReference type="InterPro" id="IPR025966">
    <property type="entry name" value="OppC_N"/>
</dbReference>
<comment type="subcellular location">
    <subcellularLocation>
        <location evidence="1 10">Cell membrane</location>
        <topology evidence="1 10">Multi-pass membrane protein</topology>
    </subcellularLocation>
</comment>
<evidence type="ECO:0000256" key="4">
    <source>
        <dbReference type="ARBA" id="ARBA00022692"/>
    </source>
</evidence>
<keyword evidence="6" id="KW-0653">Protein transport</keyword>
<evidence type="ECO:0000256" key="1">
    <source>
        <dbReference type="ARBA" id="ARBA00004651"/>
    </source>
</evidence>
<dbReference type="Gene3D" id="1.10.3720.10">
    <property type="entry name" value="MetI-like"/>
    <property type="match status" value="1"/>
</dbReference>
<evidence type="ECO:0000256" key="8">
    <source>
        <dbReference type="ARBA" id="ARBA00023136"/>
    </source>
</evidence>
<proteinExistence type="inferred from homology"/>
<dbReference type="InterPro" id="IPR000515">
    <property type="entry name" value="MetI-like"/>
</dbReference>
<evidence type="ECO:0000256" key="9">
    <source>
        <dbReference type="ARBA" id="ARBA00024202"/>
    </source>
</evidence>
<evidence type="ECO:0000259" key="11">
    <source>
        <dbReference type="PROSITE" id="PS50928"/>
    </source>
</evidence>